<accession>A0A418XFP5</accession>
<gene>
    <name evidence="2" type="ORF">D3872_20670</name>
</gene>
<dbReference type="RefSeq" id="WP_119812584.1">
    <property type="nucleotide sequence ID" value="NZ_QYUP01000151.1"/>
</dbReference>
<dbReference type="OrthoDB" id="4008270at2"/>
<dbReference type="PANTHER" id="PTHR30570:SF6">
    <property type="entry name" value="PHOSPHATE-BINDING PROTEIN PSTS"/>
    <property type="match status" value="1"/>
</dbReference>
<dbReference type="AlphaFoldDB" id="A0A418XFP5"/>
<keyword evidence="1" id="KW-0732">Signal</keyword>
<dbReference type="EMBL" id="QYUP01000151">
    <property type="protein sequence ID" value="RJG11279.1"/>
    <property type="molecule type" value="Genomic_DNA"/>
</dbReference>
<dbReference type="SUPFAM" id="SSF53850">
    <property type="entry name" value="Periplasmic binding protein-like II"/>
    <property type="match status" value="1"/>
</dbReference>
<dbReference type="PANTHER" id="PTHR30570">
    <property type="entry name" value="PERIPLASMIC PHOSPHATE BINDING COMPONENT OF PHOSPHATE ABC TRANSPORTER"/>
    <property type="match status" value="1"/>
</dbReference>
<feature type="chain" id="PRO_5019569815" description="Phosphate ABC transporter substrate-binding protein" evidence="1">
    <location>
        <begin position="29"/>
        <end position="334"/>
    </location>
</feature>
<evidence type="ECO:0000313" key="2">
    <source>
        <dbReference type="EMBL" id="RJG11279.1"/>
    </source>
</evidence>
<keyword evidence="3" id="KW-1185">Reference proteome</keyword>
<feature type="signal peptide" evidence="1">
    <location>
        <begin position="1"/>
        <end position="28"/>
    </location>
</feature>
<evidence type="ECO:0000256" key="1">
    <source>
        <dbReference type="SAM" id="SignalP"/>
    </source>
</evidence>
<proteinExistence type="predicted"/>
<evidence type="ECO:0008006" key="4">
    <source>
        <dbReference type="Google" id="ProtNLM"/>
    </source>
</evidence>
<evidence type="ECO:0000313" key="3">
    <source>
        <dbReference type="Proteomes" id="UP000284006"/>
    </source>
</evidence>
<protein>
    <recommendedName>
        <fullName evidence="4">Phosphate ABC transporter substrate-binding protein</fullName>
    </recommendedName>
</protein>
<sequence length="334" mass="34458">MKTPSSRTRASLAAALLLAAGGSAAAHAPGTLPAPDAPYVTAQGAVRVVGYNDMQEMLEALNRLFAKSHPGIRFELQLKGTRTAPPALASGGSLFAPMGAEFSDAELAAYRQVAGHAPLAIRVAHASLDPRALSSPLALYVNHSNPLRELTLAQAMAAFTAGIDGRTALVWGDLGLGGAWATRQVRLCGLAPDTALGIFMRRHHFDGRQYASHFQGFRQSADAVSCVAGSPAALGFAGSNRVAPGARILAVAPASGGHAVLPSASAVAAGGYPLDRHLLIYVRKVPGKPLEPLAEAYLRMALSPAGQQAIGSGTLGYQPLNPQELADELGKLGE</sequence>
<organism evidence="2 3">
    <name type="scientific">Massilia cavernae</name>
    <dbReference type="NCBI Taxonomy" id="2320864"/>
    <lineage>
        <taxon>Bacteria</taxon>
        <taxon>Pseudomonadati</taxon>
        <taxon>Pseudomonadota</taxon>
        <taxon>Betaproteobacteria</taxon>
        <taxon>Burkholderiales</taxon>
        <taxon>Oxalobacteraceae</taxon>
        <taxon>Telluria group</taxon>
        <taxon>Massilia</taxon>
    </lineage>
</organism>
<dbReference type="Gene3D" id="3.40.190.10">
    <property type="entry name" value="Periplasmic binding protein-like II"/>
    <property type="match status" value="2"/>
</dbReference>
<reference evidence="2 3" key="1">
    <citation type="submission" date="2018-09" db="EMBL/GenBank/DDBJ databases">
        <authorList>
            <person name="Zhu H."/>
        </authorList>
    </citation>
    <scope>NUCLEOTIDE SEQUENCE [LARGE SCALE GENOMIC DNA]</scope>
    <source>
        <strain evidence="2 3">K1S02-61</strain>
    </source>
</reference>
<comment type="caution">
    <text evidence="2">The sequence shown here is derived from an EMBL/GenBank/DDBJ whole genome shotgun (WGS) entry which is preliminary data.</text>
</comment>
<name>A0A418XFP5_9BURK</name>
<dbReference type="Proteomes" id="UP000284006">
    <property type="component" value="Unassembled WGS sequence"/>
</dbReference>
<dbReference type="InterPro" id="IPR050811">
    <property type="entry name" value="Phosphate_ABC_transporter"/>
</dbReference>